<proteinExistence type="predicted"/>
<keyword evidence="5" id="KW-1185">Reference proteome</keyword>
<dbReference type="PANTHER" id="PTHR46401">
    <property type="entry name" value="GLYCOSYLTRANSFERASE WBBK-RELATED"/>
    <property type="match status" value="1"/>
</dbReference>
<organism evidence="4 5">
    <name type="scientific">Pigmentiphaga aceris</name>
    <dbReference type="NCBI Taxonomy" id="1940612"/>
    <lineage>
        <taxon>Bacteria</taxon>
        <taxon>Pseudomonadati</taxon>
        <taxon>Pseudomonadota</taxon>
        <taxon>Betaproteobacteria</taxon>
        <taxon>Burkholderiales</taxon>
        <taxon>Alcaligenaceae</taxon>
        <taxon>Pigmentiphaga</taxon>
    </lineage>
</organism>
<evidence type="ECO:0000256" key="1">
    <source>
        <dbReference type="ARBA" id="ARBA00022679"/>
    </source>
</evidence>
<evidence type="ECO:0000313" key="5">
    <source>
        <dbReference type="Proteomes" id="UP000325161"/>
    </source>
</evidence>
<dbReference type="CDD" id="cd03809">
    <property type="entry name" value="GT4_MtfB-like"/>
    <property type="match status" value="1"/>
</dbReference>
<dbReference type="OrthoDB" id="433681at2"/>
<gene>
    <name evidence="4" type="ORF">FXN63_23000</name>
</gene>
<dbReference type="InterPro" id="IPR028098">
    <property type="entry name" value="Glyco_trans_4-like_N"/>
</dbReference>
<reference evidence="4 5" key="1">
    <citation type="submission" date="2019-08" db="EMBL/GenBank/DDBJ databases">
        <title>Amphibian skin-associated Pigmentiphaga: genome sequence and occurrence across geography and hosts.</title>
        <authorList>
            <person name="Bletz M.C."/>
            <person name="Bunk B."/>
            <person name="Sproeer C."/>
            <person name="Biwer P."/>
            <person name="Reiter S."/>
            <person name="Rabemananjara F.C.E."/>
            <person name="Schulz S."/>
            <person name="Overmann J."/>
            <person name="Vences M."/>
        </authorList>
    </citation>
    <scope>NUCLEOTIDE SEQUENCE [LARGE SCALE GENOMIC DNA]</scope>
    <source>
        <strain evidence="4 5">Mada1488</strain>
    </source>
</reference>
<feature type="domain" description="Glycosyltransferase subfamily 4-like N-terminal" evidence="3">
    <location>
        <begin position="21"/>
        <end position="177"/>
    </location>
</feature>
<dbReference type="AlphaFoldDB" id="A0A5C0B9A0"/>
<keyword evidence="1 4" id="KW-0808">Transferase</keyword>
<dbReference type="KEGG" id="pacr:FXN63_23000"/>
<dbReference type="Pfam" id="PF00534">
    <property type="entry name" value="Glycos_transf_1"/>
    <property type="match status" value="1"/>
</dbReference>
<accession>A0A5C0B9A0</accession>
<sequence>MKVGFGATVWARGVQTKHLDGIGVYTRALWQAMEARSDVQPVPYVLAPNPSTMPCGMPAVLTEHFPALALRSALLGAPRQLSAKLRREVDVFHATDHHIPRLSGVPVVATVMDLIPLIHPEWVSTHRRRLKNWLFGRSIGWADQIITISDFSKRDIVQHLGVPAERVHVTPLGVESEYFIRHDDATRAAALAEHGLSPGFFMFVGTLQPRKNLAAALAAHGKLPAELRKRHPLVVIGRNGWGVEDMVDTLRARQDAGEARWLEYLPRQNVIALMQSAAAMVFVSRYEGFGLPVIEAFAAQCPVICSNTTSLPAVAGDAALQVDPMDDDAISLAMREVLEDHAGVARRIELGIARARSYTWQACAEQTLRVYRRAAKV</sequence>
<dbReference type="EMBL" id="CP043046">
    <property type="protein sequence ID" value="QEI09517.1"/>
    <property type="molecule type" value="Genomic_DNA"/>
</dbReference>
<dbReference type="SUPFAM" id="SSF53756">
    <property type="entry name" value="UDP-Glycosyltransferase/glycogen phosphorylase"/>
    <property type="match status" value="1"/>
</dbReference>
<dbReference type="GO" id="GO:0009103">
    <property type="term" value="P:lipopolysaccharide biosynthetic process"/>
    <property type="evidence" value="ECO:0007669"/>
    <property type="project" value="TreeGrafter"/>
</dbReference>
<dbReference type="InterPro" id="IPR001296">
    <property type="entry name" value="Glyco_trans_1"/>
</dbReference>
<dbReference type="Pfam" id="PF13439">
    <property type="entry name" value="Glyco_transf_4"/>
    <property type="match status" value="1"/>
</dbReference>
<evidence type="ECO:0000313" key="4">
    <source>
        <dbReference type="EMBL" id="QEI09517.1"/>
    </source>
</evidence>
<evidence type="ECO:0000259" key="3">
    <source>
        <dbReference type="Pfam" id="PF13439"/>
    </source>
</evidence>
<dbReference type="Proteomes" id="UP000325161">
    <property type="component" value="Chromosome"/>
</dbReference>
<feature type="domain" description="Glycosyl transferase family 1" evidence="2">
    <location>
        <begin position="198"/>
        <end position="341"/>
    </location>
</feature>
<evidence type="ECO:0000259" key="2">
    <source>
        <dbReference type="Pfam" id="PF00534"/>
    </source>
</evidence>
<protein>
    <submittedName>
        <fullName evidence="4">Glycosyltransferase family 4 protein</fullName>
    </submittedName>
</protein>
<name>A0A5C0B9A0_9BURK</name>
<dbReference type="GO" id="GO:0016757">
    <property type="term" value="F:glycosyltransferase activity"/>
    <property type="evidence" value="ECO:0007669"/>
    <property type="project" value="InterPro"/>
</dbReference>
<dbReference type="Gene3D" id="3.40.50.2000">
    <property type="entry name" value="Glycogen Phosphorylase B"/>
    <property type="match status" value="2"/>
</dbReference>
<dbReference type="PANTHER" id="PTHR46401:SF2">
    <property type="entry name" value="GLYCOSYLTRANSFERASE WBBK-RELATED"/>
    <property type="match status" value="1"/>
</dbReference>